<keyword evidence="1" id="KW-1133">Transmembrane helix</keyword>
<dbReference type="Proteomes" id="UP000277498">
    <property type="component" value="Unassembled WGS sequence"/>
</dbReference>
<reference evidence="2 3" key="1">
    <citation type="submission" date="2018-11" db="EMBL/GenBank/DDBJ databases">
        <authorList>
            <person name="Criscuolo A."/>
        </authorList>
    </citation>
    <scope>NUCLEOTIDE SEQUENCE [LARGE SCALE GENOMIC DNA]</scope>
    <source>
        <strain evidence="2">ACIP111625</strain>
    </source>
</reference>
<keyword evidence="1" id="KW-0472">Membrane</keyword>
<evidence type="ECO:0000256" key="1">
    <source>
        <dbReference type="SAM" id="Phobius"/>
    </source>
</evidence>
<accession>A0A3P5XXW3</accession>
<proteinExistence type="predicted"/>
<keyword evidence="1" id="KW-0812">Transmembrane</keyword>
<gene>
    <name evidence="2" type="ORF">XINFAN_04176</name>
</gene>
<dbReference type="AlphaFoldDB" id="A0A3P5XXW3"/>
<feature type="transmembrane region" description="Helical" evidence="1">
    <location>
        <begin position="38"/>
        <end position="60"/>
    </location>
</feature>
<dbReference type="RefSeq" id="WP_124088833.1">
    <property type="nucleotide sequence ID" value="NZ_UXAW01000138.1"/>
</dbReference>
<dbReference type="EMBL" id="UXAW01000138">
    <property type="protein sequence ID" value="VDC33975.1"/>
    <property type="molecule type" value="Genomic_DNA"/>
</dbReference>
<dbReference type="OrthoDB" id="7876119at2"/>
<evidence type="ECO:0000313" key="2">
    <source>
        <dbReference type="EMBL" id="VDC33975.1"/>
    </source>
</evidence>
<feature type="transmembrane region" description="Helical" evidence="1">
    <location>
        <begin position="6"/>
        <end position="26"/>
    </location>
</feature>
<protein>
    <submittedName>
        <fullName evidence="2">Uncharacterized protein</fullName>
    </submittedName>
</protein>
<keyword evidence="3" id="KW-1185">Reference proteome</keyword>
<evidence type="ECO:0000313" key="3">
    <source>
        <dbReference type="Proteomes" id="UP000277498"/>
    </source>
</evidence>
<organism evidence="2 3">
    <name type="scientific">Pseudogemmobacter humi</name>
    <dbReference type="NCBI Taxonomy" id="2483812"/>
    <lineage>
        <taxon>Bacteria</taxon>
        <taxon>Pseudomonadati</taxon>
        <taxon>Pseudomonadota</taxon>
        <taxon>Alphaproteobacteria</taxon>
        <taxon>Rhodobacterales</taxon>
        <taxon>Paracoccaceae</taxon>
        <taxon>Pseudogemmobacter</taxon>
    </lineage>
</organism>
<name>A0A3P5XXW3_9RHOB</name>
<sequence>MTESIFFQVIVLGYLLVSLIAITLTYREQKRNGISSPLFRVIGFALCTIWPVALVVLGSARLLQRA</sequence>